<reference evidence="1" key="1">
    <citation type="journal article" date="2021" name="IMA Fungus">
        <title>Genomic characterization of three marine fungi, including Emericellopsis atlantica sp. nov. with signatures of a generalist lifestyle and marine biomass degradation.</title>
        <authorList>
            <person name="Hagestad O.C."/>
            <person name="Hou L."/>
            <person name="Andersen J.H."/>
            <person name="Hansen E.H."/>
            <person name="Altermark B."/>
            <person name="Li C."/>
            <person name="Kuhnert E."/>
            <person name="Cox R.J."/>
            <person name="Crous P.W."/>
            <person name="Spatafora J.W."/>
            <person name="Lail K."/>
            <person name="Amirebrahimi M."/>
            <person name="Lipzen A."/>
            <person name="Pangilinan J."/>
            <person name="Andreopoulos W."/>
            <person name="Hayes R.D."/>
            <person name="Ng V."/>
            <person name="Grigoriev I.V."/>
            <person name="Jackson S.A."/>
            <person name="Sutton T.D.S."/>
            <person name="Dobson A.D.W."/>
            <person name="Rama T."/>
        </authorList>
    </citation>
    <scope>NUCLEOTIDE SEQUENCE</scope>
    <source>
        <strain evidence="1">TRa018bII</strain>
    </source>
</reference>
<sequence length="87" mass="10173">YGRLSREIVNLRQRLRSELLKRLRDKWDIERPVSEVELQLSGLKFDDEPGTNVPLKRLAKIIMTLPGTTVEEEFYRRNAAIDDVAAY</sequence>
<organism evidence="1 2">
    <name type="scientific">Amylocarpus encephaloides</name>
    <dbReference type="NCBI Taxonomy" id="45428"/>
    <lineage>
        <taxon>Eukaryota</taxon>
        <taxon>Fungi</taxon>
        <taxon>Dikarya</taxon>
        <taxon>Ascomycota</taxon>
        <taxon>Pezizomycotina</taxon>
        <taxon>Leotiomycetes</taxon>
        <taxon>Helotiales</taxon>
        <taxon>Helotiales incertae sedis</taxon>
        <taxon>Amylocarpus</taxon>
    </lineage>
</organism>
<name>A0A9P8C1F9_9HELO</name>
<dbReference type="InterPro" id="IPR021842">
    <property type="entry name" value="DUF3435"/>
</dbReference>
<gene>
    <name evidence="1" type="ORF">BJ875DRAFT_345861</name>
</gene>
<comment type="caution">
    <text evidence="1">The sequence shown here is derived from an EMBL/GenBank/DDBJ whole genome shotgun (WGS) entry which is preliminary data.</text>
</comment>
<feature type="non-terminal residue" evidence="1">
    <location>
        <position position="1"/>
    </location>
</feature>
<evidence type="ECO:0000313" key="1">
    <source>
        <dbReference type="EMBL" id="KAG9229902.1"/>
    </source>
</evidence>
<dbReference type="Pfam" id="PF11917">
    <property type="entry name" value="DUF3435"/>
    <property type="match status" value="1"/>
</dbReference>
<accession>A0A9P8C1F9</accession>
<dbReference type="AlphaFoldDB" id="A0A9P8C1F9"/>
<keyword evidence="2" id="KW-1185">Reference proteome</keyword>
<proteinExistence type="predicted"/>
<feature type="non-terminal residue" evidence="1">
    <location>
        <position position="87"/>
    </location>
</feature>
<protein>
    <submittedName>
        <fullName evidence="1">Uncharacterized protein</fullName>
    </submittedName>
</protein>
<evidence type="ECO:0000313" key="2">
    <source>
        <dbReference type="Proteomes" id="UP000824998"/>
    </source>
</evidence>
<dbReference type="Proteomes" id="UP000824998">
    <property type="component" value="Unassembled WGS sequence"/>
</dbReference>
<dbReference type="EMBL" id="MU251721">
    <property type="protein sequence ID" value="KAG9229902.1"/>
    <property type="molecule type" value="Genomic_DNA"/>
</dbReference>
<dbReference type="OrthoDB" id="3562345at2759"/>